<dbReference type="InterPro" id="IPR001810">
    <property type="entry name" value="F-box_dom"/>
</dbReference>
<protein>
    <recommendedName>
        <fullName evidence="1">F-box domain-containing protein</fullName>
    </recommendedName>
</protein>
<sequence length="424" mass="49304">MDKTFKGDPLEYFPYEISEKILLYLPVKNLMRVSAVNSLWYDFIGQSKNLMKNVKVKMQRKAINPTLTSTRNYETLEINNMDGCMDAIYEQLKSRKWSNIIINDMTFLTTEQAVKLFSLIQESVKSLDIRDCFLYSNIVNKNHGLMFPNLKIFSATTTEYSFKLIELFQNVRHLTQFDLISNGLSVAGFITANNILNTNEKLEILSISNTLFNPLFIEKITIPSKIKKLSLLHDSYHEDGYYDKYYTNLISLLHQHSDSLETIIIDEHVNEDVVKVIFKLPKLKHLKITGFTKPDVMDVCNDLKLTRNTSIEELDILVGPKSYKIIKTMIVAAPNLNSLSVLFINSKTLKFISQNSPNLRKLSIEYLNIAYLPRDDAFKNLEHLDVQNYKPSLRKNLLRKNFYALSHFEKLMFLILIRQKFVHI</sequence>
<dbReference type="AlphaFoldDB" id="A0A9N9S577"/>
<dbReference type="SUPFAM" id="SSF81383">
    <property type="entry name" value="F-box domain"/>
    <property type="match status" value="1"/>
</dbReference>
<reference evidence="2" key="2">
    <citation type="submission" date="2022-10" db="EMBL/GenBank/DDBJ databases">
        <authorList>
            <consortium name="ENA_rothamsted_submissions"/>
            <consortium name="culmorum"/>
            <person name="King R."/>
        </authorList>
    </citation>
    <scope>NUCLEOTIDE SEQUENCE</scope>
</reference>
<dbReference type="SUPFAM" id="SSF52047">
    <property type="entry name" value="RNI-like"/>
    <property type="match status" value="1"/>
</dbReference>
<dbReference type="SMART" id="SM00256">
    <property type="entry name" value="FBOX"/>
    <property type="match status" value="1"/>
</dbReference>
<dbReference type="Gene3D" id="3.80.10.10">
    <property type="entry name" value="Ribonuclease Inhibitor"/>
    <property type="match status" value="1"/>
</dbReference>
<dbReference type="InterPro" id="IPR032675">
    <property type="entry name" value="LRR_dom_sf"/>
</dbReference>
<dbReference type="InterPro" id="IPR036047">
    <property type="entry name" value="F-box-like_dom_sf"/>
</dbReference>
<proteinExistence type="predicted"/>
<dbReference type="Proteomes" id="UP001153620">
    <property type="component" value="Chromosome 3"/>
</dbReference>
<gene>
    <name evidence="2" type="ORF">CHIRRI_LOCUS12346</name>
</gene>
<dbReference type="EMBL" id="OU895879">
    <property type="protein sequence ID" value="CAG9809525.1"/>
    <property type="molecule type" value="Genomic_DNA"/>
</dbReference>
<accession>A0A9N9S577</accession>
<dbReference type="PROSITE" id="PS50181">
    <property type="entry name" value="FBOX"/>
    <property type="match status" value="1"/>
</dbReference>
<dbReference type="CDD" id="cd09917">
    <property type="entry name" value="F-box_SF"/>
    <property type="match status" value="1"/>
</dbReference>
<dbReference type="OrthoDB" id="3219396at2759"/>
<name>A0A9N9S577_9DIPT</name>
<keyword evidence="3" id="KW-1185">Reference proteome</keyword>
<evidence type="ECO:0000313" key="2">
    <source>
        <dbReference type="EMBL" id="CAG9809525.1"/>
    </source>
</evidence>
<evidence type="ECO:0000313" key="3">
    <source>
        <dbReference type="Proteomes" id="UP001153620"/>
    </source>
</evidence>
<reference evidence="2" key="1">
    <citation type="submission" date="2022-01" db="EMBL/GenBank/DDBJ databases">
        <authorList>
            <person name="King R."/>
        </authorList>
    </citation>
    <scope>NUCLEOTIDE SEQUENCE</scope>
</reference>
<organism evidence="2 3">
    <name type="scientific">Chironomus riparius</name>
    <dbReference type="NCBI Taxonomy" id="315576"/>
    <lineage>
        <taxon>Eukaryota</taxon>
        <taxon>Metazoa</taxon>
        <taxon>Ecdysozoa</taxon>
        <taxon>Arthropoda</taxon>
        <taxon>Hexapoda</taxon>
        <taxon>Insecta</taxon>
        <taxon>Pterygota</taxon>
        <taxon>Neoptera</taxon>
        <taxon>Endopterygota</taxon>
        <taxon>Diptera</taxon>
        <taxon>Nematocera</taxon>
        <taxon>Chironomoidea</taxon>
        <taxon>Chironomidae</taxon>
        <taxon>Chironominae</taxon>
        <taxon>Chironomus</taxon>
    </lineage>
</organism>
<evidence type="ECO:0000259" key="1">
    <source>
        <dbReference type="PROSITE" id="PS50181"/>
    </source>
</evidence>
<feature type="domain" description="F-box" evidence="1">
    <location>
        <begin position="7"/>
        <end position="54"/>
    </location>
</feature>
<dbReference type="Gene3D" id="1.20.1280.50">
    <property type="match status" value="1"/>
</dbReference>
<dbReference type="Pfam" id="PF00646">
    <property type="entry name" value="F-box"/>
    <property type="match status" value="1"/>
</dbReference>